<organism evidence="2 3">
    <name type="scientific">Streptomyces violaceusniger</name>
    <dbReference type="NCBI Taxonomy" id="68280"/>
    <lineage>
        <taxon>Bacteria</taxon>
        <taxon>Bacillati</taxon>
        <taxon>Actinomycetota</taxon>
        <taxon>Actinomycetes</taxon>
        <taxon>Kitasatosporales</taxon>
        <taxon>Streptomycetaceae</taxon>
        <taxon>Streptomyces</taxon>
        <taxon>Streptomyces violaceusniger group</taxon>
    </lineage>
</organism>
<dbReference type="Gene3D" id="3.40.50.150">
    <property type="entry name" value="Vaccinia Virus protein VP39"/>
    <property type="match status" value="1"/>
</dbReference>
<evidence type="ECO:0000313" key="2">
    <source>
        <dbReference type="EMBL" id="KUL52706.1"/>
    </source>
</evidence>
<name>A0A0X3W9E5_STRVO</name>
<dbReference type="RefSeq" id="WP_059145789.1">
    <property type="nucleotide sequence ID" value="NZ_LLZJ01000310.1"/>
</dbReference>
<dbReference type="OrthoDB" id="7032234at2"/>
<dbReference type="EMBL" id="LLZJ01000310">
    <property type="protein sequence ID" value="KUL52706.1"/>
    <property type="molecule type" value="Genomic_DNA"/>
</dbReference>
<protein>
    <recommendedName>
        <fullName evidence="1">Methyltransferase domain-containing protein</fullName>
    </recommendedName>
</protein>
<proteinExistence type="predicted"/>
<dbReference type="GO" id="GO:0008168">
    <property type="term" value="F:methyltransferase activity"/>
    <property type="evidence" value="ECO:0007669"/>
    <property type="project" value="UniProtKB-ARBA"/>
</dbReference>
<reference evidence="3" key="1">
    <citation type="submission" date="2015-10" db="EMBL/GenBank/DDBJ databases">
        <authorList>
            <person name="Ju K.-S."/>
            <person name="Doroghazi J.R."/>
            <person name="Metcalf W.W."/>
        </authorList>
    </citation>
    <scope>NUCLEOTIDE SEQUENCE [LARGE SCALE GENOMIC DNA]</scope>
    <source>
        <strain evidence="3">NRRL F-8817</strain>
    </source>
</reference>
<comment type="caution">
    <text evidence="2">The sequence shown here is derived from an EMBL/GenBank/DDBJ whole genome shotgun (WGS) entry which is preliminary data.</text>
</comment>
<accession>A0A0X3W9E5</accession>
<dbReference type="PANTHER" id="PTHR43591:SF109">
    <property type="entry name" value="METHYLTRANSFERASE TYPE 11 DOMAIN-CONTAINING PROTEIN"/>
    <property type="match status" value="1"/>
</dbReference>
<dbReference type="Pfam" id="PF13649">
    <property type="entry name" value="Methyltransf_25"/>
    <property type="match status" value="1"/>
</dbReference>
<dbReference type="InterPro" id="IPR041698">
    <property type="entry name" value="Methyltransf_25"/>
</dbReference>
<evidence type="ECO:0000259" key="1">
    <source>
        <dbReference type="Pfam" id="PF13649"/>
    </source>
</evidence>
<dbReference type="CDD" id="cd02440">
    <property type="entry name" value="AdoMet_MTases"/>
    <property type="match status" value="1"/>
</dbReference>
<sequence length="274" mass="29339">MTVISAVPTLPVGALFSQTRREFASWYSRLWGPLGALATGVSRPRVGERVLDACCGSGASALPAARAVGATGHVDAVDMAGALLDQGRAEADRQGLAHLRFHRGDVTAWRADAPYDLVQCCYGVFFFPDMEAGTRHLVDLLRPGGRIALSTWVGGGMDTMVRRAREAASAVRPLPAPPAARDPRTRVDSADGLAAWLRSLGLVDVAVHRVDYRVPLLGDDAWMFLLGAAPRRFVLGMDEQQLGRVRDRLQADMAAAGHSHLDASSLIAVGVRPR</sequence>
<dbReference type="AlphaFoldDB" id="A0A0X3W9E5"/>
<evidence type="ECO:0000313" key="3">
    <source>
        <dbReference type="Proteomes" id="UP000053413"/>
    </source>
</evidence>
<gene>
    <name evidence="2" type="ORF">ADL28_23825</name>
</gene>
<feature type="domain" description="Methyltransferase" evidence="1">
    <location>
        <begin position="50"/>
        <end position="145"/>
    </location>
</feature>
<dbReference type="SUPFAM" id="SSF53335">
    <property type="entry name" value="S-adenosyl-L-methionine-dependent methyltransferases"/>
    <property type="match status" value="1"/>
</dbReference>
<dbReference type="InterPro" id="IPR029063">
    <property type="entry name" value="SAM-dependent_MTases_sf"/>
</dbReference>
<dbReference type="Proteomes" id="UP000053413">
    <property type="component" value="Unassembled WGS sequence"/>
</dbReference>
<dbReference type="PANTHER" id="PTHR43591">
    <property type="entry name" value="METHYLTRANSFERASE"/>
    <property type="match status" value="1"/>
</dbReference>